<dbReference type="EMBL" id="BOOI01000039">
    <property type="protein sequence ID" value="GIH85790.1"/>
    <property type="molecule type" value="Genomic_DNA"/>
</dbReference>
<dbReference type="InterPro" id="IPR011009">
    <property type="entry name" value="Kinase-like_dom_sf"/>
</dbReference>
<feature type="compositionally biased region" description="Pro residues" evidence="1">
    <location>
        <begin position="226"/>
        <end position="237"/>
    </location>
</feature>
<keyword evidence="4" id="KW-1185">Reference proteome</keyword>
<name>A0A8J3WDX5_PLARO</name>
<reference evidence="3" key="1">
    <citation type="submission" date="2021-01" db="EMBL/GenBank/DDBJ databases">
        <title>Whole genome shotgun sequence of Planobispora rosea NBRC 15558.</title>
        <authorList>
            <person name="Komaki H."/>
            <person name="Tamura T."/>
        </authorList>
    </citation>
    <scope>NUCLEOTIDE SEQUENCE</scope>
    <source>
        <strain evidence="3">NBRC 15558</strain>
    </source>
</reference>
<dbReference type="GO" id="GO:0005524">
    <property type="term" value="F:ATP binding"/>
    <property type="evidence" value="ECO:0007669"/>
    <property type="project" value="InterPro"/>
</dbReference>
<protein>
    <recommendedName>
        <fullName evidence="2">Protein kinase domain-containing protein</fullName>
    </recommendedName>
</protein>
<evidence type="ECO:0000313" key="4">
    <source>
        <dbReference type="Proteomes" id="UP000655044"/>
    </source>
</evidence>
<dbReference type="RefSeq" id="WP_189242780.1">
    <property type="nucleotide sequence ID" value="NZ_BMQP01000021.1"/>
</dbReference>
<feature type="compositionally biased region" description="Low complexity" evidence="1">
    <location>
        <begin position="356"/>
        <end position="372"/>
    </location>
</feature>
<evidence type="ECO:0000313" key="3">
    <source>
        <dbReference type="EMBL" id="GIH85790.1"/>
    </source>
</evidence>
<dbReference type="InterPro" id="IPR000719">
    <property type="entry name" value="Prot_kinase_dom"/>
</dbReference>
<comment type="caution">
    <text evidence="3">The sequence shown here is derived from an EMBL/GenBank/DDBJ whole genome shotgun (WGS) entry which is preliminary data.</text>
</comment>
<feature type="region of interest" description="Disordered" evidence="1">
    <location>
        <begin position="297"/>
        <end position="389"/>
    </location>
</feature>
<feature type="compositionally biased region" description="Gly residues" evidence="1">
    <location>
        <begin position="13"/>
        <end position="26"/>
    </location>
</feature>
<evidence type="ECO:0000259" key="2">
    <source>
        <dbReference type="PROSITE" id="PS50011"/>
    </source>
</evidence>
<dbReference type="PROSITE" id="PS50011">
    <property type="entry name" value="PROTEIN_KINASE_DOM"/>
    <property type="match status" value="1"/>
</dbReference>
<dbReference type="Proteomes" id="UP000655044">
    <property type="component" value="Unassembled WGS sequence"/>
</dbReference>
<accession>A0A8J3WDX5</accession>
<dbReference type="Gene3D" id="1.10.510.10">
    <property type="entry name" value="Transferase(Phosphotransferase) domain 1"/>
    <property type="match status" value="1"/>
</dbReference>
<feature type="compositionally biased region" description="Low complexity" evidence="1">
    <location>
        <begin position="297"/>
        <end position="318"/>
    </location>
</feature>
<sequence>MNHADTPRQGRHAGSGSGNGGRGSGVGVPASGSRAPAPGSGGPASSLGSLGSSSANLGGPVPGSDILSSASGGLTEPGQTSLEFLIGRDGPVSPARTATIGLAVLDQIVTVHRRGAVHGDVRPASVLIGPGDRVLLAAPAVRSPSYTAPEGVTGPASDLWSLGATLYAAVEGYTPTPGAPMRNAGPIAPILVRLLSGDPTLRPDADAVRTALLEISPGRPGLPGLPGLPVPPAPSEPAPAALRPNATLTLPTSPEAVPEAAPLVGPRPFVPEIAAVAPPPAMPAPVLPALNSFASAPDVSAAPVPSAAPDVSAAPAPSTTRDATRDAAVQAGPVPEDDATAPARPRPDGNPPASRDLLPVPVAAPDAASPSRASDDSTAPTQLSPGPQGILVPRSIVALTGVLLAGMAVTIGLLLGPTLGGPPEEAAPEPTPTGTKGRFATAPRACGLLTDEQAAEVVPGFQSSEVEIAECNWLNRDWRKPSAEKYDLRVRLVAQKQDGSEINRAKEYFASKKKDTLDKGQLATPKALPPQDMAGVGEEAFISAAYSTINLYGGSYKVTVVFRVSNLIAEVEYERGGVKGDPDGKLAENAGKTARWLAEALQTHG</sequence>
<organism evidence="3 4">
    <name type="scientific">Planobispora rosea</name>
    <dbReference type="NCBI Taxonomy" id="35762"/>
    <lineage>
        <taxon>Bacteria</taxon>
        <taxon>Bacillati</taxon>
        <taxon>Actinomycetota</taxon>
        <taxon>Actinomycetes</taxon>
        <taxon>Streptosporangiales</taxon>
        <taxon>Streptosporangiaceae</taxon>
        <taxon>Planobispora</taxon>
    </lineage>
</organism>
<gene>
    <name evidence="3" type="ORF">Pro02_41980</name>
</gene>
<feature type="compositionally biased region" description="Low complexity" evidence="1">
    <location>
        <begin position="27"/>
        <end position="59"/>
    </location>
</feature>
<dbReference type="SUPFAM" id="SSF56112">
    <property type="entry name" value="Protein kinase-like (PK-like)"/>
    <property type="match status" value="1"/>
</dbReference>
<feature type="region of interest" description="Disordered" evidence="1">
    <location>
        <begin position="1"/>
        <end position="74"/>
    </location>
</feature>
<dbReference type="GO" id="GO:0004672">
    <property type="term" value="F:protein kinase activity"/>
    <property type="evidence" value="ECO:0007669"/>
    <property type="project" value="InterPro"/>
</dbReference>
<feature type="domain" description="Protein kinase" evidence="2">
    <location>
        <begin position="1"/>
        <end position="270"/>
    </location>
</feature>
<evidence type="ECO:0000256" key="1">
    <source>
        <dbReference type="SAM" id="MobiDB-lite"/>
    </source>
</evidence>
<dbReference type="AlphaFoldDB" id="A0A8J3WDX5"/>
<proteinExistence type="predicted"/>
<feature type="region of interest" description="Disordered" evidence="1">
    <location>
        <begin position="219"/>
        <end position="253"/>
    </location>
</feature>